<keyword evidence="2 6" id="KW-0812">Transmembrane</keyword>
<evidence type="ECO:0000256" key="3">
    <source>
        <dbReference type="ARBA" id="ARBA00022989"/>
    </source>
</evidence>
<accession>A0ABW2XJ43</accession>
<dbReference type="InterPro" id="IPR047817">
    <property type="entry name" value="ABC2_TM_bact-type"/>
</dbReference>
<keyword evidence="5" id="KW-0046">Antibiotic resistance</keyword>
<name>A0ABW2XJ43_9ACTN</name>
<dbReference type="InterPro" id="IPR000412">
    <property type="entry name" value="ABC_2_transport"/>
</dbReference>
<comment type="similarity">
    <text evidence="6">Belongs to the ABC-2 integral membrane protein family.</text>
</comment>
<sequence length="295" mass="30213">MTAAPAPSPAPPVPGLADAGMGLHLRAFAAVMRKEARLMRRHPLTLLNTLLLMPLYQLVLPVLLLGSAFLVRGRSAGIGALTGTADSGGWLAIGMAGALLTSTVLAGPAQAVTGERSTGTLELTWTMPVRPGSLVLGSMAGMTALALVSGTAVIGLSALLFGAEYGLDGLLALPVLAVLLPGLAGQGLMSAALVLRWRQAMGITDNVGYLVSVLAGVTFPIAVVSGVLQPIAYLIPTTWAIDLARHLALGADTFLPPTAEFAALASSSAAYLACGRYLFASAERRLRNDGSISQH</sequence>
<dbReference type="Proteomes" id="UP001597063">
    <property type="component" value="Unassembled WGS sequence"/>
</dbReference>
<feature type="transmembrane region" description="Helical" evidence="6">
    <location>
        <begin position="207"/>
        <end position="228"/>
    </location>
</feature>
<feature type="domain" description="ABC transmembrane type-2" evidence="7">
    <location>
        <begin position="52"/>
        <end position="282"/>
    </location>
</feature>
<dbReference type="PIRSF" id="PIRSF006648">
    <property type="entry name" value="DrrB"/>
    <property type="match status" value="1"/>
</dbReference>
<feature type="transmembrane region" description="Helical" evidence="6">
    <location>
        <begin position="44"/>
        <end position="70"/>
    </location>
</feature>
<protein>
    <recommendedName>
        <fullName evidence="6">Transport permease protein</fullName>
    </recommendedName>
</protein>
<keyword evidence="4 6" id="KW-0472">Membrane</keyword>
<comment type="caution">
    <text evidence="8">The sequence shown here is derived from an EMBL/GenBank/DDBJ whole genome shotgun (WGS) entry which is preliminary data.</text>
</comment>
<keyword evidence="9" id="KW-1185">Reference proteome</keyword>
<dbReference type="PANTHER" id="PTHR43229">
    <property type="entry name" value="NODULATION PROTEIN J"/>
    <property type="match status" value="1"/>
</dbReference>
<feature type="transmembrane region" description="Helical" evidence="6">
    <location>
        <begin position="90"/>
        <end position="113"/>
    </location>
</feature>
<dbReference type="Pfam" id="PF01061">
    <property type="entry name" value="ABC2_membrane"/>
    <property type="match status" value="1"/>
</dbReference>
<gene>
    <name evidence="8" type="ORF">ACFQZM_18275</name>
</gene>
<keyword evidence="6" id="KW-1003">Cell membrane</keyword>
<comment type="subcellular location">
    <subcellularLocation>
        <location evidence="6">Cell membrane</location>
        <topology evidence="6">Multi-pass membrane protein</topology>
    </subcellularLocation>
    <subcellularLocation>
        <location evidence="1">Membrane</location>
        <topology evidence="1">Multi-pass membrane protein</topology>
    </subcellularLocation>
</comment>
<keyword evidence="6" id="KW-0813">Transport</keyword>
<feature type="transmembrane region" description="Helical" evidence="6">
    <location>
        <begin position="171"/>
        <end position="195"/>
    </location>
</feature>
<evidence type="ECO:0000256" key="5">
    <source>
        <dbReference type="ARBA" id="ARBA00023251"/>
    </source>
</evidence>
<evidence type="ECO:0000256" key="4">
    <source>
        <dbReference type="ARBA" id="ARBA00023136"/>
    </source>
</evidence>
<evidence type="ECO:0000313" key="8">
    <source>
        <dbReference type="EMBL" id="MFD0686454.1"/>
    </source>
</evidence>
<dbReference type="InterPro" id="IPR013525">
    <property type="entry name" value="ABC2_TM"/>
</dbReference>
<evidence type="ECO:0000256" key="1">
    <source>
        <dbReference type="ARBA" id="ARBA00004141"/>
    </source>
</evidence>
<evidence type="ECO:0000256" key="6">
    <source>
        <dbReference type="RuleBase" id="RU361157"/>
    </source>
</evidence>
<evidence type="ECO:0000313" key="9">
    <source>
        <dbReference type="Proteomes" id="UP001597063"/>
    </source>
</evidence>
<dbReference type="EMBL" id="JBHTGP010000010">
    <property type="protein sequence ID" value="MFD0686454.1"/>
    <property type="molecule type" value="Genomic_DNA"/>
</dbReference>
<organism evidence="8 9">
    <name type="scientific">Actinomadura fibrosa</name>
    <dbReference type="NCBI Taxonomy" id="111802"/>
    <lineage>
        <taxon>Bacteria</taxon>
        <taxon>Bacillati</taxon>
        <taxon>Actinomycetota</taxon>
        <taxon>Actinomycetes</taxon>
        <taxon>Streptosporangiales</taxon>
        <taxon>Thermomonosporaceae</taxon>
        <taxon>Actinomadura</taxon>
    </lineage>
</organism>
<proteinExistence type="inferred from homology"/>
<keyword evidence="3 6" id="KW-1133">Transmembrane helix</keyword>
<feature type="transmembrane region" description="Helical" evidence="6">
    <location>
        <begin position="134"/>
        <end position="159"/>
    </location>
</feature>
<evidence type="ECO:0000259" key="7">
    <source>
        <dbReference type="PROSITE" id="PS51012"/>
    </source>
</evidence>
<reference evidence="9" key="1">
    <citation type="journal article" date="2019" name="Int. J. Syst. Evol. Microbiol.">
        <title>The Global Catalogue of Microorganisms (GCM) 10K type strain sequencing project: providing services to taxonomists for standard genome sequencing and annotation.</title>
        <authorList>
            <consortium name="The Broad Institute Genomics Platform"/>
            <consortium name="The Broad Institute Genome Sequencing Center for Infectious Disease"/>
            <person name="Wu L."/>
            <person name="Ma J."/>
        </authorList>
    </citation>
    <scope>NUCLEOTIDE SEQUENCE [LARGE SCALE GENOMIC DNA]</scope>
    <source>
        <strain evidence="9">JCM 9371</strain>
    </source>
</reference>
<dbReference type="PANTHER" id="PTHR43229:SF6">
    <property type="entry name" value="ABC-TYPE MULTIDRUG TRANSPORT SYSTEM, PERMEASE COMPONENT"/>
    <property type="match status" value="1"/>
</dbReference>
<evidence type="ECO:0000256" key="2">
    <source>
        <dbReference type="ARBA" id="ARBA00022692"/>
    </source>
</evidence>
<dbReference type="PROSITE" id="PS51012">
    <property type="entry name" value="ABC_TM2"/>
    <property type="match status" value="1"/>
</dbReference>
<dbReference type="RefSeq" id="WP_131759928.1">
    <property type="nucleotide sequence ID" value="NZ_JBHTGP010000010.1"/>
</dbReference>
<dbReference type="InterPro" id="IPR051784">
    <property type="entry name" value="Nod_factor_ABC_transporter"/>
</dbReference>
<feature type="transmembrane region" description="Helical" evidence="6">
    <location>
        <begin position="261"/>
        <end position="279"/>
    </location>
</feature>